<reference evidence="2 3" key="1">
    <citation type="journal article" date="2023" name="Commun. Biol.">
        <title>Genome analysis of Parmales, the sister group of diatoms, reveals the evolutionary specialization of diatoms from phago-mixotrophs to photoautotrophs.</title>
        <authorList>
            <person name="Ban H."/>
            <person name="Sato S."/>
            <person name="Yoshikawa S."/>
            <person name="Yamada K."/>
            <person name="Nakamura Y."/>
            <person name="Ichinomiya M."/>
            <person name="Sato N."/>
            <person name="Blanc-Mathieu R."/>
            <person name="Endo H."/>
            <person name="Kuwata A."/>
            <person name="Ogata H."/>
        </authorList>
    </citation>
    <scope>NUCLEOTIDE SEQUENCE [LARGE SCALE GENOMIC DNA]</scope>
</reference>
<keyword evidence="3" id="KW-1185">Reference proteome</keyword>
<feature type="compositionally biased region" description="Basic and acidic residues" evidence="1">
    <location>
        <begin position="497"/>
        <end position="507"/>
    </location>
</feature>
<comment type="caution">
    <text evidence="2">The sequence shown here is derived from an EMBL/GenBank/DDBJ whole genome shotgun (WGS) entry which is preliminary data.</text>
</comment>
<evidence type="ECO:0000313" key="2">
    <source>
        <dbReference type="EMBL" id="GMI38102.1"/>
    </source>
</evidence>
<feature type="compositionally biased region" description="Low complexity" evidence="1">
    <location>
        <begin position="89"/>
        <end position="109"/>
    </location>
</feature>
<dbReference type="Proteomes" id="UP001165060">
    <property type="component" value="Unassembled WGS sequence"/>
</dbReference>
<dbReference type="PANTHER" id="PTHR38742:SF1">
    <property type="entry name" value="SECRETED PROTEIN C"/>
    <property type="match status" value="1"/>
</dbReference>
<protein>
    <submittedName>
        <fullName evidence="2">Uncharacterized protein</fullName>
    </submittedName>
</protein>
<dbReference type="EMBL" id="BRYB01000806">
    <property type="protein sequence ID" value="GMI38102.1"/>
    <property type="molecule type" value="Genomic_DNA"/>
</dbReference>
<feature type="region of interest" description="Disordered" evidence="1">
    <location>
        <begin position="496"/>
        <end position="536"/>
    </location>
</feature>
<proteinExistence type="predicted"/>
<feature type="region of interest" description="Disordered" evidence="1">
    <location>
        <begin position="67"/>
        <end position="109"/>
    </location>
</feature>
<feature type="compositionally biased region" description="Gly residues" evidence="1">
    <location>
        <begin position="511"/>
        <end position="522"/>
    </location>
</feature>
<evidence type="ECO:0000313" key="3">
    <source>
        <dbReference type="Proteomes" id="UP001165060"/>
    </source>
</evidence>
<name>A0ABQ6N133_9STRA</name>
<organism evidence="2 3">
    <name type="scientific">Tetraparma gracilis</name>
    <dbReference type="NCBI Taxonomy" id="2962635"/>
    <lineage>
        <taxon>Eukaryota</taxon>
        <taxon>Sar</taxon>
        <taxon>Stramenopiles</taxon>
        <taxon>Ochrophyta</taxon>
        <taxon>Bolidophyceae</taxon>
        <taxon>Parmales</taxon>
        <taxon>Triparmaceae</taxon>
        <taxon>Tetraparma</taxon>
    </lineage>
</organism>
<feature type="compositionally biased region" description="Low complexity" evidence="1">
    <location>
        <begin position="70"/>
        <end position="80"/>
    </location>
</feature>
<gene>
    <name evidence="2" type="ORF">TeGR_g1669</name>
</gene>
<sequence length="1566" mass="164936">MLTQSLSTYASTLGYPPHSPSASDANPDGSDGPLTWLVRLGAGGPILPLAGVVAELLEARDAVAVTPHFPYRGNPDRGNPNRGGGAGAHVGAHVGESNNNSQAQAASSQAQAASSLHSAALAGLFGLGLSLSSSALPPPPGAAALLLGSGTAAAREHLRLHYERAGDAGGLARLLERGGGGRPETLKLLGSLEKLPVAGREAGGREAVGREAVGREAVGREAVGREAVGRQVVVALVSVVARSLAEGPAGGPEAASSVLPPVIRLLLPWAQGSPPSSAPSPPPSLFSSLLSFVPAPAAKASDTALHAARLPAAVPALASLVLLRSSLLSAGAASPRRLFPMLPELLASSLFPTLLTVLGHVLRRRFKAENRLLEYRHFLAHHDPEVVKSARLSYVQVVEAFLSLHSAEMHPMPAPSPSPDAAATLSGLHQDLILLEYLRCVSFILSVPPYSTGGFGSLPEGSAAIVADMARHPRLPGEREVDKAVLEEVGRGVGRVGRLEEERKGGEEGGEGGGGGEGGSGGEGKEEKEEKEGEDWEAVEGAMVEGAMVKGRSNYTKDADRHVRCHVTSCVRSAAGALLASRLTTSAPTSLPPGIHRDLLLAGTASGAVAACKIIEADGVEPDRELCALLVRTLVESSGGAGRLAILQTLGSFSTAEAGRALLLSVSAAGAAAFALLCAVEGNCGEEGLMEEETALRWTRAAKIDVFSGAAETGGLTRNFDREEPEAGFENGLEFTQVGEGMLLDLQRAAARVLCNLAVGEREGVRRELDRIGVRKGMCGDEMAEVYLEVLWEEEEEEAGLRGFFTTFLSAVLVTNAAASIITPKLVFEELEKLGVIDANVDACVDDTVNIDKYFHAFATDASSKDFSSALTDLNLGLSSLSTSINDCNLAGAQAKLDSLAAAIKFANVKVVDDAITIFIDATDIAETMSQLAVDTAAGDVAGIAQDLSDLLADWNKFEASCDSEACKVIESIMKILQISTEDVSGACFTDIAASVSEIEVGFSNFKTNTTASVETVAKGFDDLAQVLIADTCQITQLGNLLKIFSEKLGQAVIDGDSVVIEYASIYDDLYVAAEAAEAKDWDAFGVAIGKLVTVVRAAGCESSACRIFIGLMEAVELAAEDYDTCLTAIDATGADFTDAVTAFEAKDFGTGLAKLAQGVANIAHDVDACDVESMAAILEDMAKALGLDNVAEEIGEVVLVLVEGKDITIDIENLVKDSAAGRYEAVGKDLGDISSFLKNELKCNTVVCEVLEGICEGAAIVMKNLKVCEAELGQAEDELVGGFKLFQQGDRQEGVLEMSKGMRQIGTAITDCGLEEELDFIKHEAEVFGLATAGDGLSILVHGFELYDDVYDTVDEVTKSDWRAAGLSIHKILDELNGWTSDNMCDNTWCYVVEGMMEAEQIIEGDIKQCESDFENAWTEFTNAYNLFENKMEEVRMVQGYLSGQEEGVSAEMRRKLQNLSDEEIEDLKSGIADSIKEAIKDIGLGLEDVAKGVDDCHLDDFAELLTKLAAELAVPEVSWIAEVLHIVVHGAEIVEEIGEACEDFGDSNYVRFGFDIAKLIKVLL</sequence>
<dbReference type="PANTHER" id="PTHR38742">
    <property type="entry name" value="PROTEIN GP17"/>
    <property type="match status" value="1"/>
</dbReference>
<evidence type="ECO:0000256" key="1">
    <source>
        <dbReference type="SAM" id="MobiDB-lite"/>
    </source>
</evidence>
<accession>A0ABQ6N133</accession>